<feature type="binding site" evidence="8">
    <location>
        <position position="182"/>
    </location>
    <ligand>
        <name>Zn(2+)</name>
        <dbReference type="ChEBI" id="CHEBI:29105"/>
        <label>1</label>
    </ligand>
</feature>
<evidence type="ECO:0000256" key="4">
    <source>
        <dbReference type="ARBA" id="ARBA00022723"/>
    </source>
</evidence>
<protein>
    <submittedName>
        <fullName evidence="9">M42 family metallopeptidase</fullName>
    </submittedName>
</protein>
<dbReference type="PIRSF" id="PIRSF001123">
    <property type="entry name" value="PepA_GA"/>
    <property type="match status" value="1"/>
</dbReference>
<dbReference type="Gene3D" id="3.40.630.10">
    <property type="entry name" value="Zn peptidases"/>
    <property type="match status" value="1"/>
</dbReference>
<feature type="binding site" evidence="8">
    <location>
        <position position="65"/>
    </location>
    <ligand>
        <name>Zn(2+)</name>
        <dbReference type="ChEBI" id="CHEBI:29105"/>
        <label>1</label>
    </ligand>
</feature>
<reference evidence="9" key="1">
    <citation type="submission" date="2020-10" db="EMBL/GenBank/DDBJ databases">
        <authorList>
            <person name="Gilroy R."/>
        </authorList>
    </citation>
    <scope>NUCLEOTIDE SEQUENCE</scope>
    <source>
        <strain evidence="9">ChiSxjej2B14-8506</strain>
    </source>
</reference>
<gene>
    <name evidence="9" type="ORF">IAC59_05515</name>
</gene>
<reference evidence="9" key="2">
    <citation type="journal article" date="2021" name="PeerJ">
        <title>Extensive microbial diversity within the chicken gut microbiome revealed by metagenomics and culture.</title>
        <authorList>
            <person name="Gilroy R."/>
            <person name="Ravi A."/>
            <person name="Getino M."/>
            <person name="Pursley I."/>
            <person name="Horton D.L."/>
            <person name="Alikhan N.F."/>
            <person name="Baker D."/>
            <person name="Gharbi K."/>
            <person name="Hall N."/>
            <person name="Watson M."/>
            <person name="Adriaenssens E.M."/>
            <person name="Foster-Nyarko E."/>
            <person name="Jarju S."/>
            <person name="Secka A."/>
            <person name="Antonio M."/>
            <person name="Oren A."/>
            <person name="Chaudhuri R.R."/>
            <person name="La Ragione R."/>
            <person name="Hildebrand F."/>
            <person name="Pallen M.J."/>
        </authorList>
    </citation>
    <scope>NUCLEOTIDE SEQUENCE</scope>
    <source>
        <strain evidence="9">ChiSxjej2B14-8506</strain>
    </source>
</reference>
<dbReference type="GO" id="GO:0046872">
    <property type="term" value="F:metal ion binding"/>
    <property type="evidence" value="ECO:0007669"/>
    <property type="project" value="UniProtKB-UniRule"/>
</dbReference>
<dbReference type="CDD" id="cd05657">
    <property type="entry name" value="M42_glucanase_like"/>
    <property type="match status" value="1"/>
</dbReference>
<dbReference type="Pfam" id="PF05343">
    <property type="entry name" value="Peptidase_M42"/>
    <property type="match status" value="1"/>
</dbReference>
<dbReference type="PANTHER" id="PTHR32481:SF7">
    <property type="entry name" value="AMINOPEPTIDASE YHFE-RELATED"/>
    <property type="match status" value="1"/>
</dbReference>
<dbReference type="InterPro" id="IPR008007">
    <property type="entry name" value="Peptidase_M42"/>
</dbReference>
<keyword evidence="4 8" id="KW-0479">Metal-binding</keyword>
<evidence type="ECO:0000256" key="1">
    <source>
        <dbReference type="ARBA" id="ARBA00006272"/>
    </source>
</evidence>
<organism evidence="9 10">
    <name type="scientific">Candidatus Fimadaptatus faecigallinarum</name>
    <dbReference type="NCBI Taxonomy" id="2840814"/>
    <lineage>
        <taxon>Bacteria</taxon>
        <taxon>Bacillati</taxon>
        <taxon>Bacillota</taxon>
        <taxon>Clostridia</taxon>
        <taxon>Eubacteriales</taxon>
        <taxon>Candidatus Fimadaptatus</taxon>
    </lineage>
</organism>
<evidence type="ECO:0000256" key="5">
    <source>
        <dbReference type="ARBA" id="ARBA00022801"/>
    </source>
</evidence>
<comment type="cofactor">
    <cofactor evidence="8">
        <name>a divalent metal cation</name>
        <dbReference type="ChEBI" id="CHEBI:60240"/>
    </cofactor>
    <text evidence="8">Binds 2 divalent metal cations per subunit.</text>
</comment>
<comment type="similarity">
    <text evidence="1 6">Belongs to the peptidase M42 family.</text>
</comment>
<dbReference type="GO" id="GO:0004177">
    <property type="term" value="F:aminopeptidase activity"/>
    <property type="evidence" value="ECO:0007669"/>
    <property type="project" value="UniProtKB-UniRule"/>
</dbReference>
<dbReference type="SUPFAM" id="SSF53187">
    <property type="entry name" value="Zn-dependent exopeptidases"/>
    <property type="match status" value="1"/>
</dbReference>
<dbReference type="AlphaFoldDB" id="A0A9D1LRJ1"/>
<dbReference type="SUPFAM" id="SSF101821">
    <property type="entry name" value="Aminopeptidase/glucanase lid domain"/>
    <property type="match status" value="1"/>
</dbReference>
<accession>A0A9D1LRJ1</accession>
<keyword evidence="5" id="KW-0378">Hydrolase</keyword>
<evidence type="ECO:0000256" key="6">
    <source>
        <dbReference type="PIRNR" id="PIRNR001123"/>
    </source>
</evidence>
<evidence type="ECO:0000313" key="9">
    <source>
        <dbReference type="EMBL" id="HIU46697.1"/>
    </source>
</evidence>
<keyword evidence="3" id="KW-0645">Protease</keyword>
<keyword evidence="2" id="KW-0031">Aminopeptidase</keyword>
<dbReference type="Gene3D" id="2.40.30.40">
    <property type="entry name" value="Peptidase M42, domain 2"/>
    <property type="match status" value="1"/>
</dbReference>
<evidence type="ECO:0000313" key="10">
    <source>
        <dbReference type="Proteomes" id="UP000824123"/>
    </source>
</evidence>
<comment type="caution">
    <text evidence="9">The sequence shown here is derived from an EMBL/GenBank/DDBJ whole genome shotgun (WGS) entry which is preliminary data.</text>
</comment>
<dbReference type="Proteomes" id="UP000824123">
    <property type="component" value="Unassembled WGS sequence"/>
</dbReference>
<feature type="binding site" evidence="8">
    <location>
        <position position="237"/>
    </location>
    <ligand>
        <name>Zn(2+)</name>
        <dbReference type="ChEBI" id="CHEBI:29105"/>
        <label>1</label>
    </ligand>
</feature>
<dbReference type="InterPro" id="IPR023367">
    <property type="entry name" value="Peptidase_M42_dom2"/>
</dbReference>
<dbReference type="PANTHER" id="PTHR32481">
    <property type="entry name" value="AMINOPEPTIDASE"/>
    <property type="match status" value="1"/>
</dbReference>
<evidence type="ECO:0000256" key="8">
    <source>
        <dbReference type="PIRSR" id="PIRSR001123-2"/>
    </source>
</evidence>
<evidence type="ECO:0000256" key="3">
    <source>
        <dbReference type="ARBA" id="ARBA00022670"/>
    </source>
</evidence>
<evidence type="ECO:0000256" key="7">
    <source>
        <dbReference type="PIRSR" id="PIRSR001123-1"/>
    </source>
</evidence>
<feature type="binding site" evidence="8">
    <location>
        <position position="317"/>
    </location>
    <ligand>
        <name>Zn(2+)</name>
        <dbReference type="ChEBI" id="CHEBI:29105"/>
        <label>2</label>
    </ligand>
</feature>
<dbReference type="EMBL" id="DVNK01000036">
    <property type="protein sequence ID" value="HIU46697.1"/>
    <property type="molecule type" value="Genomic_DNA"/>
</dbReference>
<feature type="binding site" evidence="8">
    <location>
        <position position="217"/>
    </location>
    <ligand>
        <name>Zn(2+)</name>
        <dbReference type="ChEBI" id="CHEBI:29105"/>
        <label>2</label>
    </ligand>
</feature>
<feature type="binding site" evidence="8">
    <location>
        <position position="182"/>
    </location>
    <ligand>
        <name>Zn(2+)</name>
        <dbReference type="ChEBI" id="CHEBI:29105"/>
        <label>2</label>
    </ligand>
</feature>
<dbReference type="GO" id="GO:0006508">
    <property type="term" value="P:proteolysis"/>
    <property type="evidence" value="ECO:0007669"/>
    <property type="project" value="UniProtKB-KW"/>
</dbReference>
<proteinExistence type="inferred from homology"/>
<dbReference type="InterPro" id="IPR051464">
    <property type="entry name" value="Peptidase_M42_aminopept"/>
</dbReference>
<evidence type="ECO:0000256" key="2">
    <source>
        <dbReference type="ARBA" id="ARBA00022438"/>
    </source>
</evidence>
<name>A0A9D1LRJ1_9FIRM</name>
<feature type="active site" description="Proton acceptor" evidence="7">
    <location>
        <position position="216"/>
    </location>
</feature>
<sequence length="342" mass="37303">MDTNRVVDWIRALCAIESPTGMANAAADYVEAELTALGYEPWRTRKGNVLVCLGGEGAPIALCSHVDTLGLMVSAIKPNGRLKYSHIGGFSEHTVETENVRVHTRDGRVYDGTVQCVNASRHIFGDKCDIERNPDTIEIVLDEITHSAEETRALGIMNGDFVTLDPRTRVTQSGFIKSRHLDDKACVALLMELARRVKIGQFTPARKVYLVFTTYEEVLHGASAGLPDDVVDFLAVDMGCVGGDLMGDETRVSIDAKDGSGPCDYAMTTRLIELAREHGLDYAVDVFNSYSSDAITALRAGRDLRHAVIGPGVFASHGYERTHIRGLEQTYALIEAFLGDPA</sequence>